<keyword evidence="2" id="KW-0732">Signal</keyword>
<evidence type="ECO:0000313" key="5">
    <source>
        <dbReference type="Proteomes" id="UP001606300"/>
    </source>
</evidence>
<keyword evidence="5" id="KW-1185">Reference proteome</keyword>
<dbReference type="Gene3D" id="2.60.40.10">
    <property type="entry name" value="Immunoglobulins"/>
    <property type="match status" value="1"/>
</dbReference>
<sequence>MKAFCLRLLLLLSVTFAASAQTPPAAPLPRVIVSTDIGGTDFDDFQSLVHLLLYADRITLEGLVASPWGPARDRRRYLLELIDVYARDYPALRAVSARYPTPDALRAIAKQGASDPADLRGWGEPTEGSRWIIERAHANDPRPLWLLVWGGIDDLAQALHDDPTIKRKLRVHWIGGPNKKWSTTAYDYIAREHPDLWIIESNSTYRGWFVGGNQSGDLGNAAFVSRQVRGHGALGDYFASIDPLVKMGDSPSLTYVLSTTRDDPTAEGWGGRYVRAWTRPRARFEQPPKATDVVEAFAIVELVYRPAGAAPSPAQAALVVDGQEFPGFAQPDGSWRFLFSPKEAKTWAYRISSNHPGLDGQSGGFTSRMPAPALARQPDPRWPNWWTDDPDPRVSEGPHQGARTLSRWRADFLGDFAKRLRTLTPTATQP</sequence>
<dbReference type="EMBL" id="JBIGHY010000008">
    <property type="protein sequence ID" value="MFG6416165.1"/>
    <property type="molecule type" value="Genomic_DNA"/>
</dbReference>
<gene>
    <name evidence="4" type="ORF">ACG02S_19920</name>
</gene>
<proteinExistence type="predicted"/>
<comment type="caution">
    <text evidence="4">The sequence shown here is derived from an EMBL/GenBank/DDBJ whole genome shotgun (WGS) entry which is preliminary data.</text>
</comment>
<dbReference type="InterPro" id="IPR013783">
    <property type="entry name" value="Ig-like_fold"/>
</dbReference>
<evidence type="ECO:0000256" key="2">
    <source>
        <dbReference type="SAM" id="SignalP"/>
    </source>
</evidence>
<feature type="chain" id="PRO_5045065688" evidence="2">
    <location>
        <begin position="21"/>
        <end position="430"/>
    </location>
</feature>
<reference evidence="4 5" key="1">
    <citation type="submission" date="2024-09" db="EMBL/GenBank/DDBJ databases">
        <title>Novel species of the genus Pelomonas and Roseateles isolated from streams.</title>
        <authorList>
            <person name="Lu H."/>
        </authorList>
    </citation>
    <scope>NUCLEOTIDE SEQUENCE [LARGE SCALE GENOMIC DNA]</scope>
    <source>
        <strain evidence="4 5">DC23W</strain>
    </source>
</reference>
<feature type="region of interest" description="Disordered" evidence="1">
    <location>
        <begin position="358"/>
        <end position="402"/>
    </location>
</feature>
<name>A0ABW7EVB0_9BURK</name>
<dbReference type="Proteomes" id="UP001606300">
    <property type="component" value="Unassembled WGS sequence"/>
</dbReference>
<dbReference type="Gene3D" id="3.90.245.10">
    <property type="entry name" value="Ribonucleoside hydrolase-like"/>
    <property type="match status" value="1"/>
</dbReference>
<dbReference type="SUPFAM" id="SSF53590">
    <property type="entry name" value="Nucleoside hydrolase"/>
    <property type="match status" value="1"/>
</dbReference>
<organism evidence="4 5">
    <name type="scientific">Pelomonas dachongensis</name>
    <dbReference type="NCBI Taxonomy" id="3299029"/>
    <lineage>
        <taxon>Bacteria</taxon>
        <taxon>Pseudomonadati</taxon>
        <taxon>Pseudomonadota</taxon>
        <taxon>Betaproteobacteria</taxon>
        <taxon>Burkholderiales</taxon>
        <taxon>Sphaerotilaceae</taxon>
        <taxon>Roseateles</taxon>
    </lineage>
</organism>
<protein>
    <submittedName>
        <fullName evidence="4">Nucleoside hydrolase-like domain-containing protein</fullName>
    </submittedName>
</protein>
<dbReference type="Pfam" id="PF07632">
    <property type="entry name" value="Sde182_NH-like"/>
    <property type="match status" value="1"/>
</dbReference>
<evidence type="ECO:0000256" key="1">
    <source>
        <dbReference type="SAM" id="MobiDB-lite"/>
    </source>
</evidence>
<feature type="domain" description="Cellulose-binding Sde182 nucleoside hydrolase-like" evidence="3">
    <location>
        <begin position="30"/>
        <end position="273"/>
    </location>
</feature>
<dbReference type="InterPro" id="IPR036452">
    <property type="entry name" value="Ribo_hydro-like"/>
</dbReference>
<dbReference type="RefSeq" id="WP_394472234.1">
    <property type="nucleotide sequence ID" value="NZ_JBIGHY010000008.1"/>
</dbReference>
<dbReference type="InterPro" id="IPR011483">
    <property type="entry name" value="Sde182_NH-like"/>
</dbReference>
<accession>A0ABW7EVB0</accession>
<evidence type="ECO:0000259" key="3">
    <source>
        <dbReference type="Pfam" id="PF07632"/>
    </source>
</evidence>
<evidence type="ECO:0000313" key="4">
    <source>
        <dbReference type="EMBL" id="MFG6416165.1"/>
    </source>
</evidence>
<feature type="signal peptide" evidence="2">
    <location>
        <begin position="1"/>
        <end position="20"/>
    </location>
</feature>